<feature type="transmembrane region" description="Helical" evidence="1">
    <location>
        <begin position="25"/>
        <end position="45"/>
    </location>
</feature>
<keyword evidence="1" id="KW-1133">Transmembrane helix</keyword>
<dbReference type="AlphaFoldDB" id="A0AA36IQN5"/>
<keyword evidence="1" id="KW-0812">Transmembrane</keyword>
<keyword evidence="1" id="KW-0472">Membrane</keyword>
<proteinExistence type="predicted"/>
<evidence type="ECO:0000256" key="1">
    <source>
        <dbReference type="SAM" id="Phobius"/>
    </source>
</evidence>
<organism evidence="2 3">
    <name type="scientific">Effrenium voratum</name>
    <dbReference type="NCBI Taxonomy" id="2562239"/>
    <lineage>
        <taxon>Eukaryota</taxon>
        <taxon>Sar</taxon>
        <taxon>Alveolata</taxon>
        <taxon>Dinophyceae</taxon>
        <taxon>Suessiales</taxon>
        <taxon>Symbiodiniaceae</taxon>
        <taxon>Effrenium</taxon>
    </lineage>
</organism>
<evidence type="ECO:0000313" key="2">
    <source>
        <dbReference type="EMBL" id="CAJ1392099.1"/>
    </source>
</evidence>
<keyword evidence="3" id="KW-1185">Reference proteome</keyword>
<sequence length="158" mass="17420">MPKQAVTTRVKSHTKLTDQHPWVELVFRLLGACGTTVVFGIRLVIAEFLFGIMAWAPVRAAGALLAAVPLVYTGKQNFLNLLVSKSPAEALAELSKLVGMGGPFVWFGLRSLDWELGMKAMIGALLFYLALLLLRLLLSQKKVPEKEEKKKSGKKEKN</sequence>
<name>A0AA36IQN5_9DINO</name>
<gene>
    <name evidence="2" type="ORF">EVOR1521_LOCUS17288</name>
</gene>
<reference evidence="2" key="1">
    <citation type="submission" date="2023-08" db="EMBL/GenBank/DDBJ databases">
        <authorList>
            <person name="Chen Y."/>
            <person name="Shah S."/>
            <person name="Dougan E. K."/>
            <person name="Thang M."/>
            <person name="Chan C."/>
        </authorList>
    </citation>
    <scope>NUCLEOTIDE SEQUENCE</scope>
</reference>
<dbReference type="EMBL" id="CAUJNA010002258">
    <property type="protein sequence ID" value="CAJ1392099.1"/>
    <property type="molecule type" value="Genomic_DNA"/>
</dbReference>
<feature type="transmembrane region" description="Helical" evidence="1">
    <location>
        <begin position="116"/>
        <end position="138"/>
    </location>
</feature>
<evidence type="ECO:0000313" key="3">
    <source>
        <dbReference type="Proteomes" id="UP001178507"/>
    </source>
</evidence>
<dbReference type="Proteomes" id="UP001178507">
    <property type="component" value="Unassembled WGS sequence"/>
</dbReference>
<accession>A0AA36IQN5</accession>
<comment type="caution">
    <text evidence="2">The sequence shown here is derived from an EMBL/GenBank/DDBJ whole genome shotgun (WGS) entry which is preliminary data.</text>
</comment>
<protein>
    <submittedName>
        <fullName evidence="2">Uncharacterized protein</fullName>
    </submittedName>
</protein>